<protein>
    <submittedName>
        <fullName evidence="1">Uncharacterized protein</fullName>
    </submittedName>
</protein>
<proteinExistence type="predicted"/>
<dbReference type="Proteomes" id="UP000031967">
    <property type="component" value="Unassembled WGS sequence"/>
</dbReference>
<reference evidence="1 2" key="1">
    <citation type="submission" date="2014-12" db="EMBL/GenBank/DDBJ databases">
        <title>Draft genome sequence of Paenibacillus kamchatkensis strain B-2647.</title>
        <authorList>
            <person name="Karlyshev A.V."/>
            <person name="Kudryashova E.B."/>
        </authorList>
    </citation>
    <scope>NUCLEOTIDE SEQUENCE [LARGE SCALE GENOMIC DNA]</scope>
    <source>
        <strain evidence="1 2">VKM B-2647</strain>
    </source>
</reference>
<sequence length="61" mass="7275">MQAGNHELQNMHLKVMKTAQKQLRDAKGAVKFKEMASFWLLRLKYMYKMQVVSSFSLIFRH</sequence>
<dbReference type="EMBL" id="JXAK01000093">
    <property type="protein sequence ID" value="KIL37821.1"/>
    <property type="molecule type" value="Genomic_DNA"/>
</dbReference>
<gene>
    <name evidence="1" type="ORF">SD70_30410</name>
</gene>
<organism evidence="1 2">
    <name type="scientific">Gordoniibacillus kamchatkensis</name>
    <dbReference type="NCBI Taxonomy" id="1590651"/>
    <lineage>
        <taxon>Bacteria</taxon>
        <taxon>Bacillati</taxon>
        <taxon>Bacillota</taxon>
        <taxon>Bacilli</taxon>
        <taxon>Bacillales</taxon>
        <taxon>Paenibacillaceae</taxon>
        <taxon>Gordoniibacillus</taxon>
    </lineage>
</organism>
<comment type="caution">
    <text evidence="1">The sequence shown here is derived from an EMBL/GenBank/DDBJ whole genome shotgun (WGS) entry which is preliminary data.</text>
</comment>
<keyword evidence="2" id="KW-1185">Reference proteome</keyword>
<evidence type="ECO:0000313" key="2">
    <source>
        <dbReference type="Proteomes" id="UP000031967"/>
    </source>
</evidence>
<name>A0ABR5AA13_9BACL</name>
<accession>A0ABR5AA13</accession>
<evidence type="ECO:0000313" key="1">
    <source>
        <dbReference type="EMBL" id="KIL37821.1"/>
    </source>
</evidence>